<reference evidence="3" key="1">
    <citation type="submission" date="2016-10" db="EMBL/GenBank/DDBJ databases">
        <authorList>
            <person name="Varghese N."/>
            <person name="Submissions S."/>
        </authorList>
    </citation>
    <scope>NUCLEOTIDE SEQUENCE [LARGE SCALE GENOMIC DNA]</scope>
    <source>
        <strain evidence="3">CBMB127</strain>
    </source>
</reference>
<protein>
    <submittedName>
        <fullName evidence="2">Adenylate cyclase</fullName>
    </submittedName>
</protein>
<name>A0A1G9ET13_9PROT</name>
<proteinExistence type="predicted"/>
<evidence type="ECO:0000313" key="3">
    <source>
        <dbReference type="Proteomes" id="UP000198629"/>
    </source>
</evidence>
<dbReference type="RefSeq" id="WP_218119045.1">
    <property type="nucleotide sequence ID" value="NZ_FNFX01000005.1"/>
</dbReference>
<feature type="domain" description="CHASE2" evidence="1">
    <location>
        <begin position="32"/>
        <end position="121"/>
    </location>
</feature>
<accession>A0A1G9ET13</accession>
<dbReference type="AlphaFoldDB" id="A0A1G9ET13"/>
<gene>
    <name evidence="2" type="ORF">SAMN05192566_2439</name>
</gene>
<dbReference type="InterPro" id="IPR007890">
    <property type="entry name" value="CHASE2"/>
</dbReference>
<dbReference type="Proteomes" id="UP000198629">
    <property type="component" value="Unassembled WGS sequence"/>
</dbReference>
<organism evidence="2 3">
    <name type="scientific">Methylophilus rhizosphaerae</name>
    <dbReference type="NCBI Taxonomy" id="492660"/>
    <lineage>
        <taxon>Bacteria</taxon>
        <taxon>Pseudomonadati</taxon>
        <taxon>Pseudomonadota</taxon>
        <taxon>Betaproteobacteria</taxon>
        <taxon>Nitrosomonadales</taxon>
        <taxon>Methylophilaceae</taxon>
        <taxon>Methylophilus</taxon>
    </lineage>
</organism>
<keyword evidence="3" id="KW-1185">Reference proteome</keyword>
<dbReference type="Pfam" id="PF05226">
    <property type="entry name" value="CHASE2"/>
    <property type="match status" value="1"/>
</dbReference>
<sequence length="143" mass="15388">MQRLHPVSAKLSRRQAWVFLAASLVLAVLVGVGGLVQLAPVAQLDRVIFDTLQAQTAPGQAARDTVVVDIDEVSLAAVGQWPWPRYRIAALVERIAAGQPAAIALDILLPEADRTSLSEIRRTFKRDFDVDISFGGAPPRPAG</sequence>
<dbReference type="EMBL" id="FNFX01000005">
    <property type="protein sequence ID" value="SDK79244.1"/>
    <property type="molecule type" value="Genomic_DNA"/>
</dbReference>
<evidence type="ECO:0000313" key="2">
    <source>
        <dbReference type="EMBL" id="SDK79244.1"/>
    </source>
</evidence>
<dbReference type="STRING" id="492660.SAMN05192566_2439"/>
<evidence type="ECO:0000259" key="1">
    <source>
        <dbReference type="Pfam" id="PF05226"/>
    </source>
</evidence>